<accession>A0A923M7E0</accession>
<name>A0A923M7E0_9BURK</name>
<proteinExistence type="predicted"/>
<organism evidence="2 3">
    <name type="scientific">Ramlibacter albus</name>
    <dbReference type="NCBI Taxonomy" id="2079448"/>
    <lineage>
        <taxon>Bacteria</taxon>
        <taxon>Pseudomonadati</taxon>
        <taxon>Pseudomonadota</taxon>
        <taxon>Betaproteobacteria</taxon>
        <taxon>Burkholderiales</taxon>
        <taxon>Comamonadaceae</taxon>
        <taxon>Ramlibacter</taxon>
    </lineage>
</organism>
<feature type="signal peptide" evidence="1">
    <location>
        <begin position="1"/>
        <end position="20"/>
    </location>
</feature>
<dbReference type="EMBL" id="JACORU010000002">
    <property type="protein sequence ID" value="MBC5764263.1"/>
    <property type="molecule type" value="Genomic_DNA"/>
</dbReference>
<evidence type="ECO:0000256" key="1">
    <source>
        <dbReference type="SAM" id="SignalP"/>
    </source>
</evidence>
<dbReference type="AlphaFoldDB" id="A0A923M7E0"/>
<dbReference type="RefSeq" id="WP_187080741.1">
    <property type="nucleotide sequence ID" value="NZ_JACORU010000002.1"/>
</dbReference>
<protein>
    <recommendedName>
        <fullName evidence="4">DUF2059 domain-containing protein</fullName>
    </recommendedName>
</protein>
<evidence type="ECO:0000313" key="2">
    <source>
        <dbReference type="EMBL" id="MBC5764263.1"/>
    </source>
</evidence>
<dbReference type="Proteomes" id="UP000596827">
    <property type="component" value="Unassembled WGS sequence"/>
</dbReference>
<sequence>MLKKSLLILALAAVSFGAQAQSASKKALIDRILKAQQPGIEAMAQQLAEEPAIELQMRAAEALPQRVAQDKQQAVAKEIEADLKKYAEEVVPVVRAQAVKLAPSTVGTVLDQKFSEDELKQLAGIIESPTYKKFQQVGGEMQKVLTEKLVAETRASVTPKVKALEESISKRLGVTPAK</sequence>
<keyword evidence="1" id="KW-0732">Signal</keyword>
<evidence type="ECO:0000313" key="3">
    <source>
        <dbReference type="Proteomes" id="UP000596827"/>
    </source>
</evidence>
<reference evidence="2" key="1">
    <citation type="submission" date="2020-08" db="EMBL/GenBank/DDBJ databases">
        <title>Ramlibacter sp. GTP1 16S ribosomal RNA gene genome sequencing and assembly.</title>
        <authorList>
            <person name="Kang M."/>
        </authorList>
    </citation>
    <scope>NUCLEOTIDE SEQUENCE</scope>
    <source>
        <strain evidence="2">GTP1</strain>
    </source>
</reference>
<keyword evidence="3" id="KW-1185">Reference proteome</keyword>
<feature type="chain" id="PRO_5038080783" description="DUF2059 domain-containing protein" evidence="1">
    <location>
        <begin position="21"/>
        <end position="178"/>
    </location>
</feature>
<evidence type="ECO:0008006" key="4">
    <source>
        <dbReference type="Google" id="ProtNLM"/>
    </source>
</evidence>
<comment type="caution">
    <text evidence="2">The sequence shown here is derived from an EMBL/GenBank/DDBJ whole genome shotgun (WGS) entry which is preliminary data.</text>
</comment>
<gene>
    <name evidence="2" type="ORF">H8R02_07375</name>
</gene>